<dbReference type="STRING" id="166486.ERS852572_00549"/>
<protein>
    <recommendedName>
        <fullName evidence="3">Apea-like HEPN domain-containing protein</fullName>
    </recommendedName>
</protein>
<name>A0A173RQ57_9FIRM</name>
<evidence type="ECO:0000313" key="1">
    <source>
        <dbReference type="EMBL" id="CUM80123.1"/>
    </source>
</evidence>
<dbReference type="AlphaFoldDB" id="A0A173RQ57"/>
<proteinExistence type="predicted"/>
<dbReference type="Proteomes" id="UP000095350">
    <property type="component" value="Unassembled WGS sequence"/>
</dbReference>
<gene>
    <name evidence="1" type="ORF">ERS852572_00549</name>
</gene>
<dbReference type="EMBL" id="CYXZ01000003">
    <property type="protein sequence ID" value="CUM80123.1"/>
    <property type="molecule type" value="Genomic_DNA"/>
</dbReference>
<dbReference type="PaxDb" id="166486-ERS852572_00549"/>
<reference evidence="1 2" key="1">
    <citation type="submission" date="2015-09" db="EMBL/GenBank/DDBJ databases">
        <authorList>
            <consortium name="Pathogen Informatics"/>
        </authorList>
    </citation>
    <scope>NUCLEOTIDE SEQUENCE [LARGE SCALE GENOMIC DNA]</scope>
    <source>
        <strain evidence="1 2">2789STDY5834960</strain>
    </source>
</reference>
<evidence type="ECO:0008006" key="3">
    <source>
        <dbReference type="Google" id="ProtNLM"/>
    </source>
</evidence>
<evidence type="ECO:0000313" key="2">
    <source>
        <dbReference type="Proteomes" id="UP000095350"/>
    </source>
</evidence>
<dbReference type="OrthoDB" id="2678391at2"/>
<organism evidence="1 2">
    <name type="scientific">Roseburia intestinalis</name>
    <dbReference type="NCBI Taxonomy" id="166486"/>
    <lineage>
        <taxon>Bacteria</taxon>
        <taxon>Bacillati</taxon>
        <taxon>Bacillota</taxon>
        <taxon>Clostridia</taxon>
        <taxon>Lachnospirales</taxon>
        <taxon>Lachnospiraceae</taxon>
        <taxon>Roseburia</taxon>
    </lineage>
</organism>
<accession>A0A173RQ57</accession>
<sequence length="563" mass="66492">MNHVKFMFNRINNYDLLYEDIMEGNQEWGENTKRVEDHTKEYVTQVMKDIMPNLLNKSTLKCLGCLERIANEVFALETDSAEYKITFTIDTFQNKDARIIIDIVPKYIYEGIEKCYDRYLEKLKIEIKKRMNVDWKRCDWLIDEPSEALCTELYSEFFKLENRIRSFVSRVLTLHLGVDWLSSCGLEKYYNSAIQLSETFKQKVPELDDINAELISLTLESVFEIVFKCKVYENDIVLSRAEYVQLEKILTSGKENENAKNFILKRRKKIADIWEDIFKQYFDKPEKFKADVNKFINSRNHIAHNKLITWNTYNAIISELDEIEDDLDYADDKFDQKEISKEVILTREYEAEQESEEREYWRNRIVQETGIEILDEEGIYDKFCETLEDFYQDILKQFQYDPCFDIEEIETTIYDGKTHFFDIKCKALEHNTVEVYVEMFIDDDMGESSSCSIICKTEIAEIFRAKCLFVNGSGCEGDECLMQAEQDSEYDDSEVEELKLKLIKYVIEKLNPMIAQLNLIKEDKKKLKEFVSDNECEECGNFGISIKADFYPIGKCCYCGTEN</sequence>
<dbReference type="RefSeq" id="WP_055193234.1">
    <property type="nucleotide sequence ID" value="NZ_CABIYH010000003.1"/>
</dbReference>